<dbReference type="Proteomes" id="UP000002007">
    <property type="component" value="Chromosome"/>
</dbReference>
<evidence type="ECO:0000256" key="1">
    <source>
        <dbReference type="ARBA" id="ARBA00010790"/>
    </source>
</evidence>
<reference evidence="4" key="1">
    <citation type="journal article" date="2008" name="J. Bacteriol.">
        <title>Genome sequence of the fish pathogen Renibacterium salmoninarum suggests reductive evolution away from an environmental Arthrobacter ancestor.</title>
        <authorList>
            <person name="Wiens G.D."/>
            <person name="Rockey D.D."/>
            <person name="Wu Z."/>
            <person name="Chang J."/>
            <person name="Levy R."/>
            <person name="Crane S."/>
            <person name="Chen D.S."/>
            <person name="Capri G.R."/>
            <person name="Burnett J.R."/>
            <person name="Sudheesh P.S."/>
            <person name="Schipma M.J."/>
            <person name="Burd H."/>
            <person name="Bhattacharyya A."/>
            <person name="Rhodes L.D."/>
            <person name="Kaul R."/>
            <person name="Strom M.S."/>
        </authorList>
    </citation>
    <scope>NUCLEOTIDE SEQUENCE [LARGE SCALE GENOMIC DNA]</scope>
    <source>
        <strain evidence="4">ATCC 33209 / DSM 20767 / JCM 11484 / NBRC 15589 / NCIMB 2235</strain>
    </source>
</reference>
<keyword evidence="4" id="KW-1185">Reference proteome</keyword>
<gene>
    <name evidence="3" type="ordered locus">RSal33209_1821</name>
</gene>
<proteinExistence type="inferred from homology"/>
<dbReference type="HOGENOM" id="CLU_002865_0_1_11"/>
<dbReference type="AlphaFoldDB" id="A9WN32"/>
<dbReference type="Gene3D" id="3.30.560.10">
    <property type="entry name" value="Glucose Oxidase, domain 3"/>
    <property type="match status" value="1"/>
</dbReference>
<dbReference type="EMBL" id="CP000910">
    <property type="protein sequence ID" value="ABY23554.1"/>
    <property type="molecule type" value="Genomic_DNA"/>
</dbReference>
<dbReference type="InterPro" id="IPR012132">
    <property type="entry name" value="GMC_OxRdtase"/>
</dbReference>
<evidence type="ECO:0000259" key="2">
    <source>
        <dbReference type="Pfam" id="PF05199"/>
    </source>
</evidence>
<protein>
    <submittedName>
        <fullName evidence="3">GMC family oxidoreductase</fullName>
        <ecNumber evidence="3">1.1.99.-</ecNumber>
    </submittedName>
</protein>
<comment type="similarity">
    <text evidence="1">Belongs to the GMC oxidoreductase family.</text>
</comment>
<dbReference type="PANTHER" id="PTHR11552">
    <property type="entry name" value="GLUCOSE-METHANOL-CHOLINE GMC OXIDOREDUCTASE"/>
    <property type="match status" value="1"/>
</dbReference>
<dbReference type="InterPro" id="IPR036188">
    <property type="entry name" value="FAD/NAD-bd_sf"/>
</dbReference>
<dbReference type="Gene3D" id="3.50.50.60">
    <property type="entry name" value="FAD/NAD(P)-binding domain"/>
    <property type="match status" value="1"/>
</dbReference>
<sequence length="209" mass="22417">MFRKRGMLTSNVAEGYGFIKTNPELEFADIEIIFTPVAFIGEGLLQPPEHGLTVGAILLQPQSSGTISLSSKDPLSKAMVDPQYLTDPAGKDRETLIAGLTVCEKLFRTEAFAPHLAAGYLMPENADHLGVAELIDLAINRHAQTLYHPVGTARMGLDQHSVVDPELRVRGVAGLRVADASIMPNIIRGHTNAASIVIGEKAAELLRAG</sequence>
<evidence type="ECO:0000313" key="4">
    <source>
        <dbReference type="Proteomes" id="UP000002007"/>
    </source>
</evidence>
<dbReference type="KEGG" id="rsa:RSal33209_1821"/>
<accession>A9WN32</accession>
<dbReference type="PANTHER" id="PTHR11552:SF147">
    <property type="entry name" value="CHOLINE DEHYDROGENASE, MITOCHONDRIAL"/>
    <property type="match status" value="1"/>
</dbReference>
<organism evidence="3 4">
    <name type="scientific">Renibacterium salmoninarum (strain ATCC 33209 / DSM 20767 / JCM 11484 / NBRC 15589 / NCIMB 2235)</name>
    <dbReference type="NCBI Taxonomy" id="288705"/>
    <lineage>
        <taxon>Bacteria</taxon>
        <taxon>Bacillati</taxon>
        <taxon>Actinomycetota</taxon>
        <taxon>Actinomycetes</taxon>
        <taxon>Micrococcales</taxon>
        <taxon>Micrococcaceae</taxon>
        <taxon>Renibacterium</taxon>
    </lineage>
</organism>
<evidence type="ECO:0000313" key="3">
    <source>
        <dbReference type="EMBL" id="ABY23554.1"/>
    </source>
</evidence>
<dbReference type="GO" id="GO:0050660">
    <property type="term" value="F:flavin adenine dinucleotide binding"/>
    <property type="evidence" value="ECO:0007669"/>
    <property type="project" value="InterPro"/>
</dbReference>
<dbReference type="SUPFAM" id="SSF51905">
    <property type="entry name" value="FAD/NAD(P)-binding domain"/>
    <property type="match status" value="1"/>
</dbReference>
<dbReference type="STRING" id="288705.RSal33209_1821"/>
<keyword evidence="3" id="KW-0560">Oxidoreductase</keyword>
<dbReference type="EC" id="1.1.99.-" evidence="3"/>
<dbReference type="eggNOG" id="COG2303">
    <property type="taxonomic scope" value="Bacteria"/>
</dbReference>
<dbReference type="InterPro" id="IPR007867">
    <property type="entry name" value="GMC_OxRtase_C"/>
</dbReference>
<dbReference type="Pfam" id="PF05199">
    <property type="entry name" value="GMC_oxred_C"/>
    <property type="match status" value="1"/>
</dbReference>
<feature type="domain" description="Glucose-methanol-choline oxidoreductase C-terminal" evidence="2">
    <location>
        <begin position="61"/>
        <end position="199"/>
    </location>
</feature>
<name>A9WN32_RENSM</name>
<dbReference type="SUPFAM" id="SSF54373">
    <property type="entry name" value="FAD-linked reductases, C-terminal domain"/>
    <property type="match status" value="1"/>
</dbReference>
<dbReference type="GO" id="GO:0016614">
    <property type="term" value="F:oxidoreductase activity, acting on CH-OH group of donors"/>
    <property type="evidence" value="ECO:0007669"/>
    <property type="project" value="InterPro"/>
</dbReference>